<feature type="compositionally biased region" description="Basic and acidic residues" evidence="1">
    <location>
        <begin position="13"/>
        <end position="25"/>
    </location>
</feature>
<comment type="caution">
    <text evidence="3">The sequence shown here is derived from an EMBL/GenBank/DDBJ whole genome shotgun (WGS) entry which is preliminary data.</text>
</comment>
<dbReference type="EMBL" id="CAJVCH010570301">
    <property type="protein sequence ID" value="CAG7834613.1"/>
    <property type="molecule type" value="Genomic_DNA"/>
</dbReference>
<evidence type="ECO:0000256" key="1">
    <source>
        <dbReference type="SAM" id="MobiDB-lite"/>
    </source>
</evidence>
<reference evidence="3" key="1">
    <citation type="submission" date="2021-06" db="EMBL/GenBank/DDBJ databases">
        <authorList>
            <person name="Hodson N. C."/>
            <person name="Mongue J. A."/>
            <person name="Jaron S. K."/>
        </authorList>
    </citation>
    <scope>NUCLEOTIDE SEQUENCE</scope>
</reference>
<feature type="compositionally biased region" description="Polar residues" evidence="1">
    <location>
        <begin position="1"/>
        <end position="12"/>
    </location>
</feature>
<feature type="compositionally biased region" description="Polar residues" evidence="1">
    <location>
        <begin position="50"/>
        <end position="59"/>
    </location>
</feature>
<feature type="compositionally biased region" description="Basic and acidic residues" evidence="1">
    <location>
        <begin position="35"/>
        <end position="44"/>
    </location>
</feature>
<proteinExistence type="predicted"/>
<accession>A0A8J2PKX2</accession>
<evidence type="ECO:0000313" key="4">
    <source>
        <dbReference type="Proteomes" id="UP000708208"/>
    </source>
</evidence>
<feature type="region of interest" description="Disordered" evidence="1">
    <location>
        <begin position="1"/>
        <end position="60"/>
    </location>
</feature>
<dbReference type="Proteomes" id="UP000708208">
    <property type="component" value="Unassembled WGS sequence"/>
</dbReference>
<dbReference type="AlphaFoldDB" id="A0A8J2PKX2"/>
<evidence type="ECO:0000313" key="3">
    <source>
        <dbReference type="EMBL" id="CAG7834613.1"/>
    </source>
</evidence>
<dbReference type="OrthoDB" id="343296at2759"/>
<gene>
    <name evidence="3" type="ORF">AFUS01_LOCUS44098</name>
</gene>
<dbReference type="PROSITE" id="PS00018">
    <property type="entry name" value="EF_HAND_1"/>
    <property type="match status" value="1"/>
</dbReference>
<dbReference type="PROSITE" id="PS50222">
    <property type="entry name" value="EF_HAND_2"/>
    <property type="match status" value="1"/>
</dbReference>
<dbReference type="InterPro" id="IPR018247">
    <property type="entry name" value="EF_Hand_1_Ca_BS"/>
</dbReference>
<dbReference type="CDD" id="cd00051">
    <property type="entry name" value="EFh"/>
    <property type="match status" value="1"/>
</dbReference>
<evidence type="ECO:0000259" key="2">
    <source>
        <dbReference type="PROSITE" id="PS50222"/>
    </source>
</evidence>
<keyword evidence="4" id="KW-1185">Reference proteome</keyword>
<protein>
    <recommendedName>
        <fullName evidence="2">EF-hand domain-containing protein</fullName>
    </recommendedName>
</protein>
<dbReference type="GO" id="GO:0005509">
    <property type="term" value="F:calcium ion binding"/>
    <property type="evidence" value="ECO:0007669"/>
    <property type="project" value="InterPro"/>
</dbReference>
<sequence>MNNKPSKNANSSEKVENEVKFDGHRTNVGISETDNEFHSDDIAKQEGSSEESSTKTLNKSAKLIRRSPHKYCREFSVGSSGTKSTNIKSKGQAFCDWFIALLSRIFSFPYFEGERICFHRDDLEPADPRIMREAWKVRKEVEDMVNFGSLGIKNMYANILKQRKQVSQSRDKYHFADVDMKSFPRWDTNIINRQRAIFQVFDANCDGAVDYEEFNTVLSEFGDKTPPEIRLKYFCRAKTDEFGALDFDDFLNICYELTGNEIECPSDRSLADTFKKINSNMAIRCKLDVLGQLQGGLL</sequence>
<organism evidence="3 4">
    <name type="scientific">Allacma fusca</name>
    <dbReference type="NCBI Taxonomy" id="39272"/>
    <lineage>
        <taxon>Eukaryota</taxon>
        <taxon>Metazoa</taxon>
        <taxon>Ecdysozoa</taxon>
        <taxon>Arthropoda</taxon>
        <taxon>Hexapoda</taxon>
        <taxon>Collembola</taxon>
        <taxon>Symphypleona</taxon>
        <taxon>Sminthuridae</taxon>
        <taxon>Allacma</taxon>
    </lineage>
</organism>
<feature type="domain" description="EF-hand" evidence="2">
    <location>
        <begin position="189"/>
        <end position="224"/>
    </location>
</feature>
<name>A0A8J2PKX2_9HEXA</name>
<dbReference type="InterPro" id="IPR002048">
    <property type="entry name" value="EF_hand_dom"/>
</dbReference>